<dbReference type="EMBL" id="BKCJ011250648">
    <property type="protein sequence ID" value="GFD10190.1"/>
    <property type="molecule type" value="Genomic_DNA"/>
</dbReference>
<comment type="caution">
    <text evidence="2">The sequence shown here is derived from an EMBL/GenBank/DDBJ whole genome shotgun (WGS) entry which is preliminary data.</text>
</comment>
<sequence>MDNDAIKVTLFDVINMNLDEVTKHEESKEEIERVWMIKYSFKREDEKSNRGSRERTRNGSSGKSSVGSRVGARN</sequence>
<protein>
    <submittedName>
        <fullName evidence="2">Uncharacterized protein</fullName>
    </submittedName>
</protein>
<dbReference type="AlphaFoldDB" id="A0A699TK67"/>
<feature type="compositionally biased region" description="Basic and acidic residues" evidence="1">
    <location>
        <begin position="43"/>
        <end position="57"/>
    </location>
</feature>
<feature type="region of interest" description="Disordered" evidence="1">
    <location>
        <begin position="43"/>
        <end position="74"/>
    </location>
</feature>
<proteinExistence type="predicted"/>
<feature type="non-terminal residue" evidence="2">
    <location>
        <position position="74"/>
    </location>
</feature>
<name>A0A699TK67_TANCI</name>
<reference evidence="2" key="1">
    <citation type="journal article" date="2019" name="Sci. Rep.">
        <title>Draft genome of Tanacetum cinerariifolium, the natural source of mosquito coil.</title>
        <authorList>
            <person name="Yamashiro T."/>
            <person name="Shiraishi A."/>
            <person name="Satake H."/>
            <person name="Nakayama K."/>
        </authorList>
    </citation>
    <scope>NUCLEOTIDE SEQUENCE</scope>
</reference>
<feature type="compositionally biased region" description="Low complexity" evidence="1">
    <location>
        <begin position="59"/>
        <end position="74"/>
    </location>
</feature>
<accession>A0A699TK67</accession>
<evidence type="ECO:0000256" key="1">
    <source>
        <dbReference type="SAM" id="MobiDB-lite"/>
    </source>
</evidence>
<gene>
    <name evidence="2" type="ORF">Tci_882159</name>
</gene>
<organism evidence="2">
    <name type="scientific">Tanacetum cinerariifolium</name>
    <name type="common">Dalmatian daisy</name>
    <name type="synonym">Chrysanthemum cinerariifolium</name>
    <dbReference type="NCBI Taxonomy" id="118510"/>
    <lineage>
        <taxon>Eukaryota</taxon>
        <taxon>Viridiplantae</taxon>
        <taxon>Streptophyta</taxon>
        <taxon>Embryophyta</taxon>
        <taxon>Tracheophyta</taxon>
        <taxon>Spermatophyta</taxon>
        <taxon>Magnoliopsida</taxon>
        <taxon>eudicotyledons</taxon>
        <taxon>Gunneridae</taxon>
        <taxon>Pentapetalae</taxon>
        <taxon>asterids</taxon>
        <taxon>campanulids</taxon>
        <taxon>Asterales</taxon>
        <taxon>Asteraceae</taxon>
        <taxon>Asteroideae</taxon>
        <taxon>Anthemideae</taxon>
        <taxon>Anthemidinae</taxon>
        <taxon>Tanacetum</taxon>
    </lineage>
</organism>
<evidence type="ECO:0000313" key="2">
    <source>
        <dbReference type="EMBL" id="GFD10190.1"/>
    </source>
</evidence>